<evidence type="ECO:0000256" key="1">
    <source>
        <dbReference type="SAM" id="MobiDB-lite"/>
    </source>
</evidence>
<accession>A0ABU2J967</accession>
<dbReference type="Proteomes" id="UP001183176">
    <property type="component" value="Unassembled WGS sequence"/>
</dbReference>
<evidence type="ECO:0000313" key="2">
    <source>
        <dbReference type="EMBL" id="MDT0261525.1"/>
    </source>
</evidence>
<dbReference type="EMBL" id="JAVREH010000008">
    <property type="protein sequence ID" value="MDT0261525.1"/>
    <property type="molecule type" value="Genomic_DNA"/>
</dbReference>
<name>A0ABU2J967_9ACTN</name>
<feature type="region of interest" description="Disordered" evidence="1">
    <location>
        <begin position="75"/>
        <end position="124"/>
    </location>
</feature>
<proteinExistence type="predicted"/>
<reference evidence="3" key="1">
    <citation type="submission" date="2023-07" db="EMBL/GenBank/DDBJ databases">
        <title>30 novel species of actinomycetes from the DSMZ collection.</title>
        <authorList>
            <person name="Nouioui I."/>
        </authorList>
    </citation>
    <scope>NUCLEOTIDE SEQUENCE [LARGE SCALE GENOMIC DNA]</scope>
    <source>
        <strain evidence="3">DSM 44399</strain>
    </source>
</reference>
<evidence type="ECO:0000313" key="3">
    <source>
        <dbReference type="Proteomes" id="UP001183176"/>
    </source>
</evidence>
<gene>
    <name evidence="2" type="ORF">RM423_08975</name>
</gene>
<feature type="compositionally biased region" description="Low complexity" evidence="1">
    <location>
        <begin position="107"/>
        <end position="124"/>
    </location>
</feature>
<organism evidence="2 3">
    <name type="scientific">Jatrophihabitans lederbergiae</name>
    <dbReference type="NCBI Taxonomy" id="3075547"/>
    <lineage>
        <taxon>Bacteria</taxon>
        <taxon>Bacillati</taxon>
        <taxon>Actinomycetota</taxon>
        <taxon>Actinomycetes</taxon>
        <taxon>Jatrophihabitantales</taxon>
        <taxon>Jatrophihabitantaceae</taxon>
        <taxon>Jatrophihabitans</taxon>
    </lineage>
</organism>
<keyword evidence="3" id="KW-1185">Reference proteome</keyword>
<sequence length="124" mass="13156">MAQAYEFDSILSDLRPVEGVDFRADGLVFVGDDAVGDAGVDEGHLHAAVSEQRGDRFQAHPAVDRLGGQGVTQREGLADAAARREHPVDEVGDAESDGTLVRRSQPTSVVVSSGVRARATSCRR</sequence>
<protein>
    <submittedName>
        <fullName evidence="2">Uncharacterized protein</fullName>
    </submittedName>
</protein>
<comment type="caution">
    <text evidence="2">The sequence shown here is derived from an EMBL/GenBank/DDBJ whole genome shotgun (WGS) entry which is preliminary data.</text>
</comment>